<evidence type="ECO:0000313" key="2">
    <source>
        <dbReference type="EMBL" id="GAC93560.1"/>
    </source>
</evidence>
<keyword evidence="1" id="KW-1133">Transmembrane helix</keyword>
<evidence type="ECO:0000256" key="1">
    <source>
        <dbReference type="SAM" id="Phobius"/>
    </source>
</evidence>
<feature type="transmembrane region" description="Helical" evidence="1">
    <location>
        <begin position="12"/>
        <end position="34"/>
    </location>
</feature>
<keyword evidence="3" id="KW-1185">Reference proteome</keyword>
<dbReference type="RefSeq" id="XP_012187147.1">
    <property type="nucleotide sequence ID" value="XM_012331757.1"/>
</dbReference>
<dbReference type="eggNOG" id="ENOG502SJXQ">
    <property type="taxonomic scope" value="Eukaryota"/>
</dbReference>
<keyword evidence="1" id="KW-0472">Membrane</keyword>
<dbReference type="Proteomes" id="UP000014071">
    <property type="component" value="Unassembled WGS sequence"/>
</dbReference>
<gene>
    <name evidence="2" type="ORF">PHSY_001125</name>
</gene>
<dbReference type="AlphaFoldDB" id="R9P619"/>
<organism evidence="2 3">
    <name type="scientific">Pseudozyma hubeiensis (strain SY62)</name>
    <name type="common">Yeast</name>
    <dbReference type="NCBI Taxonomy" id="1305764"/>
    <lineage>
        <taxon>Eukaryota</taxon>
        <taxon>Fungi</taxon>
        <taxon>Dikarya</taxon>
        <taxon>Basidiomycota</taxon>
        <taxon>Ustilaginomycotina</taxon>
        <taxon>Ustilaginomycetes</taxon>
        <taxon>Ustilaginales</taxon>
        <taxon>Ustilaginaceae</taxon>
        <taxon>Pseudozyma</taxon>
    </lineage>
</organism>
<dbReference type="EMBL" id="DF238776">
    <property type="protein sequence ID" value="GAC93560.1"/>
    <property type="molecule type" value="Genomic_DNA"/>
</dbReference>
<evidence type="ECO:0000313" key="3">
    <source>
        <dbReference type="Proteomes" id="UP000014071"/>
    </source>
</evidence>
<protein>
    <submittedName>
        <fullName evidence="2">Uncharacterized protein</fullName>
    </submittedName>
</protein>
<proteinExistence type="predicted"/>
<reference evidence="3" key="1">
    <citation type="journal article" date="2013" name="Genome Announc.">
        <title>Draft genome sequence of the basidiomycetous yeast-like fungus Pseudozyma hubeiensis SY62, which produces an abundant amount of the biosurfactant mannosylerythritol lipids.</title>
        <authorList>
            <person name="Konishi M."/>
            <person name="Hatada Y."/>
            <person name="Horiuchi J."/>
        </authorList>
    </citation>
    <scope>NUCLEOTIDE SEQUENCE [LARGE SCALE GENOMIC DNA]</scope>
    <source>
        <strain evidence="3">SY62</strain>
    </source>
</reference>
<sequence length="288" mass="30927">MSTTTTKMARGVSGVVGLYLAAMVLICASFVWAVPAPLESRQAPNQAAIDNPTDQTASLNVTMFILPIPLSEAASIASPYKLLPDHGLPASVIPDGYFPIQVRANYFYDIRQKALGIPLQVPQLTSLALYLPFIDVLGDGKTAFKRSAIQYFDQILPTLVGGLTQFQNGQVAFFDPAHAAYKPSGGNTLSFTAAQGISNPIDGPGIVNPIFQAVFQRTSSSPISEAKHRSILAQPLYTTPGTGCNMETILFNYTNANPSFVTGDVQIFTPFTKENNDYKTAYGYTAAT</sequence>
<dbReference type="GeneID" id="24106426"/>
<dbReference type="OrthoDB" id="265717at2759"/>
<accession>R9P619</accession>
<name>R9P619_PSEHS</name>
<dbReference type="HOGENOM" id="CLU_057891_0_0_1"/>
<keyword evidence="1" id="KW-0812">Transmembrane</keyword>